<dbReference type="InterPro" id="IPR017802">
    <property type="entry name" value="VWFA-rel_acidobac-type"/>
</dbReference>
<dbReference type="NCBIfam" id="TIGR03436">
    <property type="entry name" value="acidobact_VWFA"/>
    <property type="match status" value="1"/>
</dbReference>
<accession>A0A7Y9PE91</accession>
<reference evidence="1 2" key="1">
    <citation type="submission" date="2020-07" db="EMBL/GenBank/DDBJ databases">
        <title>Genomic Encyclopedia of Type Strains, Phase IV (KMG-V): Genome sequencing to study the core and pangenomes of soil and plant-associated prokaryotes.</title>
        <authorList>
            <person name="Whitman W."/>
        </authorList>
    </citation>
    <scope>NUCLEOTIDE SEQUENCE [LARGE SCALE GENOMIC DNA]</scope>
    <source>
        <strain evidence="1 2">X4EP2</strain>
    </source>
</reference>
<sequence>MALQSPAASHSADHRITLDVVVKDKAGNLISGLHQQDFAVLNDKKPQEIASFRAVSGATPNDPVKIILLVDEVNASFQSVAFGRDAIEKFLRQNGGQLSHPVSMIFFSDTDTQVLNGASRDGNALIAAFEQHVTKLRTLRRSAGFYGAVDRFQLSITNLNSIAVREQAEPGRKILIWISPGWPYLSGPHVNLSSNEQRRLFGSIVALNTSLRRAQIALYSIDPLGTADAGGFRTFYYESFLKGVALPKDAEAGNLSLQVIATQSGGRVLNSNNDVAALISSAAAEANSYYVLTIDSPPAEHPDEYHAIQVKIEQPGLIAQTRTGYYANPSSLAQ</sequence>
<name>A0A7Y9PE91_9BACT</name>
<keyword evidence="2" id="KW-1185">Reference proteome</keyword>
<dbReference type="AlphaFoldDB" id="A0A7Y9PE91"/>
<dbReference type="EMBL" id="JACCCW010000001">
    <property type="protein sequence ID" value="NYF78197.1"/>
    <property type="molecule type" value="Genomic_DNA"/>
</dbReference>
<evidence type="ECO:0000313" key="2">
    <source>
        <dbReference type="Proteomes" id="UP000589520"/>
    </source>
</evidence>
<dbReference type="RefSeq" id="WP_179487414.1">
    <property type="nucleotide sequence ID" value="NZ_JACCCW010000001.1"/>
</dbReference>
<comment type="caution">
    <text evidence="1">The sequence shown here is derived from an EMBL/GenBank/DDBJ whole genome shotgun (WGS) entry which is preliminary data.</text>
</comment>
<organism evidence="1 2">
    <name type="scientific">Granulicella arctica</name>
    <dbReference type="NCBI Taxonomy" id="940613"/>
    <lineage>
        <taxon>Bacteria</taxon>
        <taxon>Pseudomonadati</taxon>
        <taxon>Acidobacteriota</taxon>
        <taxon>Terriglobia</taxon>
        <taxon>Terriglobales</taxon>
        <taxon>Acidobacteriaceae</taxon>
        <taxon>Granulicella</taxon>
    </lineage>
</organism>
<protein>
    <submittedName>
        <fullName evidence="1">VWFA-related protein</fullName>
    </submittedName>
</protein>
<evidence type="ECO:0000313" key="1">
    <source>
        <dbReference type="EMBL" id="NYF78197.1"/>
    </source>
</evidence>
<proteinExistence type="predicted"/>
<dbReference type="Proteomes" id="UP000589520">
    <property type="component" value="Unassembled WGS sequence"/>
</dbReference>
<gene>
    <name evidence="1" type="ORF">HDF17_000484</name>
</gene>